<sequence length="376" mass="40625">MHIAVLGLGPAGAVLAHRAAVRGWTVDAYDPAATPPLPPQWPGSYGVPLDALPGWARTVIPFGDVARTLRAHTPEARLLDLGPYAMIDRTAVRERLAPGVRIHARRITDPDAAGLGVDAVVDCRGVVDRPGAVRQVAYGIVVPADAARTAGYTAAEFMDWRPAAGPDPDPDAVPSFLYVQPVDGGVLLEETVLATRRRTRDLLPVLRDRLLARPGLAGLDAVRTREERVHFPMDRRRRPWYRGTDERGVACFGAAGGLTHPATGYSVAAAVAGADRMLDLLAAGRVPRRIRWSAAAAWRLRLLGAELIVRADGPVLQRFFDAFFRLPATLQRGYLGGQQAGPVAAAMLALARYPRRVLPFLRPLPAAVRAALRIRR</sequence>
<dbReference type="EMBL" id="DQID01000142">
    <property type="protein sequence ID" value="HCT14190.1"/>
    <property type="molecule type" value="Genomic_DNA"/>
</dbReference>
<dbReference type="PANTHER" id="PTHR39757:SF5">
    <property type="entry name" value="OS02G0190600 PROTEIN"/>
    <property type="match status" value="1"/>
</dbReference>
<dbReference type="STRING" id="863239.GCA_000213935_02681"/>
<dbReference type="SUPFAM" id="SSF51905">
    <property type="entry name" value="FAD/NAD(P)-binding domain"/>
    <property type="match status" value="1"/>
</dbReference>
<dbReference type="PANTHER" id="PTHR39757">
    <property type="match status" value="1"/>
</dbReference>
<name>A0A3D4T0B8_9CORY</name>
<accession>A0A3D4T0B8</accession>
<reference evidence="1 2" key="1">
    <citation type="journal article" date="2018" name="Nat. Biotechnol.">
        <title>A standardized bacterial taxonomy based on genome phylogeny substantially revises the tree of life.</title>
        <authorList>
            <person name="Parks D.H."/>
            <person name="Chuvochina M."/>
            <person name="Waite D.W."/>
            <person name="Rinke C."/>
            <person name="Skarshewski A."/>
            <person name="Chaumeil P.A."/>
            <person name="Hugenholtz P."/>
        </authorList>
    </citation>
    <scope>NUCLEOTIDE SEQUENCE [LARGE SCALE GENOMIC DNA]</scope>
    <source>
        <strain evidence="1">UBA11247</strain>
    </source>
</reference>
<protein>
    <recommendedName>
        <fullName evidence="3">Lycopene cyclase</fullName>
    </recommendedName>
</protein>
<gene>
    <name evidence="1" type="ORF">DIW82_05165</name>
</gene>
<dbReference type="AlphaFoldDB" id="A0A3D4T0B8"/>
<proteinExistence type="predicted"/>
<dbReference type="RefSeq" id="WP_273051394.1">
    <property type="nucleotide sequence ID" value="NZ_DAITTW010000037.1"/>
</dbReference>
<dbReference type="InterPro" id="IPR036188">
    <property type="entry name" value="FAD/NAD-bd_sf"/>
</dbReference>
<evidence type="ECO:0000313" key="2">
    <source>
        <dbReference type="Proteomes" id="UP000261739"/>
    </source>
</evidence>
<dbReference type="Proteomes" id="UP000261739">
    <property type="component" value="Unassembled WGS sequence"/>
</dbReference>
<dbReference type="Pfam" id="PF05834">
    <property type="entry name" value="Lycopene_cycl"/>
    <property type="match status" value="1"/>
</dbReference>
<evidence type="ECO:0008006" key="3">
    <source>
        <dbReference type="Google" id="ProtNLM"/>
    </source>
</evidence>
<comment type="caution">
    <text evidence="1">The sequence shown here is derived from an EMBL/GenBank/DDBJ whole genome shotgun (WGS) entry which is preliminary data.</text>
</comment>
<evidence type="ECO:0000313" key="1">
    <source>
        <dbReference type="EMBL" id="HCT14190.1"/>
    </source>
</evidence>
<organism evidence="1 2">
    <name type="scientific">Corynebacterium nuruki</name>
    <dbReference type="NCBI Taxonomy" id="1032851"/>
    <lineage>
        <taxon>Bacteria</taxon>
        <taxon>Bacillati</taxon>
        <taxon>Actinomycetota</taxon>
        <taxon>Actinomycetes</taxon>
        <taxon>Mycobacteriales</taxon>
        <taxon>Corynebacteriaceae</taxon>
        <taxon>Corynebacterium</taxon>
    </lineage>
</organism>